<keyword evidence="9" id="KW-0808">Transferase</keyword>
<feature type="domain" description="WW" evidence="7">
    <location>
        <begin position="1"/>
        <end position="31"/>
    </location>
</feature>
<feature type="compositionally biased region" description="Basic residues" evidence="5">
    <location>
        <begin position="550"/>
        <end position="559"/>
    </location>
</feature>
<accession>A0A1Q9F1Y8</accession>
<feature type="region of interest" description="Disordered" evidence="5">
    <location>
        <begin position="2031"/>
        <end position="2064"/>
    </location>
</feature>
<dbReference type="GO" id="GO:0030552">
    <property type="term" value="F:cAMP binding"/>
    <property type="evidence" value="ECO:0007669"/>
    <property type="project" value="TreeGrafter"/>
</dbReference>
<evidence type="ECO:0000259" key="7">
    <source>
        <dbReference type="PROSITE" id="PS50020"/>
    </source>
</evidence>
<evidence type="ECO:0000256" key="5">
    <source>
        <dbReference type="SAM" id="MobiDB-lite"/>
    </source>
</evidence>
<feature type="transmembrane region" description="Helical" evidence="6">
    <location>
        <begin position="816"/>
        <end position="833"/>
    </location>
</feature>
<organism evidence="9 10">
    <name type="scientific">Symbiodinium microadriaticum</name>
    <name type="common">Dinoflagellate</name>
    <name type="synonym">Zooxanthella microadriatica</name>
    <dbReference type="NCBI Taxonomy" id="2951"/>
    <lineage>
        <taxon>Eukaryota</taxon>
        <taxon>Sar</taxon>
        <taxon>Alveolata</taxon>
        <taxon>Dinophyceae</taxon>
        <taxon>Suessiales</taxon>
        <taxon>Symbiodiniaceae</taxon>
        <taxon>Symbiodinium</taxon>
    </lineage>
</organism>
<protein>
    <recommendedName>
        <fullName evidence="1">cAMP-dependent protein kinase regulatory subunit</fullName>
    </recommendedName>
</protein>
<feature type="transmembrane region" description="Helical" evidence="6">
    <location>
        <begin position="886"/>
        <end position="907"/>
    </location>
</feature>
<dbReference type="CDD" id="cd00038">
    <property type="entry name" value="CAP_ED"/>
    <property type="match status" value="2"/>
</dbReference>
<evidence type="ECO:0000313" key="10">
    <source>
        <dbReference type="Proteomes" id="UP000186817"/>
    </source>
</evidence>
<dbReference type="GO" id="GO:0034236">
    <property type="term" value="F:protein kinase A catalytic subunit binding"/>
    <property type="evidence" value="ECO:0007669"/>
    <property type="project" value="TreeGrafter"/>
</dbReference>
<feature type="transmembrane region" description="Helical" evidence="6">
    <location>
        <begin position="1882"/>
        <end position="1904"/>
    </location>
</feature>
<feature type="region of interest" description="Disordered" evidence="5">
    <location>
        <begin position="427"/>
        <end position="447"/>
    </location>
</feature>
<keyword evidence="3" id="KW-0677">Repeat</keyword>
<keyword evidence="6" id="KW-0812">Transmembrane</keyword>
<comment type="caution">
    <text evidence="9">The sequence shown here is derived from an EMBL/GenBank/DDBJ whole genome shotgun (WGS) entry which is preliminary data.</text>
</comment>
<reference evidence="9 10" key="1">
    <citation type="submission" date="2016-02" db="EMBL/GenBank/DDBJ databases">
        <title>Genome analysis of coral dinoflagellate symbionts highlights evolutionary adaptations to a symbiotic lifestyle.</title>
        <authorList>
            <person name="Aranda M."/>
            <person name="Li Y."/>
            <person name="Liew Y.J."/>
            <person name="Baumgarten S."/>
            <person name="Simakov O."/>
            <person name="Wilson M."/>
            <person name="Piel J."/>
            <person name="Ashoor H."/>
            <person name="Bougouffa S."/>
            <person name="Bajic V.B."/>
            <person name="Ryu T."/>
            <person name="Ravasi T."/>
            <person name="Bayer T."/>
            <person name="Micklem G."/>
            <person name="Kim H."/>
            <person name="Bhak J."/>
            <person name="Lajeunesse T.C."/>
            <person name="Voolstra C.R."/>
        </authorList>
    </citation>
    <scope>NUCLEOTIDE SEQUENCE [LARGE SCALE GENOMIC DNA]</scope>
    <source>
        <strain evidence="9 10">CCMP2467</strain>
    </source>
</reference>
<feature type="region of interest" description="Disordered" evidence="5">
    <location>
        <begin position="1297"/>
        <end position="1368"/>
    </location>
</feature>
<dbReference type="SMART" id="SM00456">
    <property type="entry name" value="WW"/>
    <property type="match status" value="2"/>
</dbReference>
<dbReference type="InterPro" id="IPR050503">
    <property type="entry name" value="cAMP-dep_PK_reg_su-like"/>
</dbReference>
<feature type="compositionally biased region" description="Basic and acidic residues" evidence="5">
    <location>
        <begin position="1324"/>
        <end position="1334"/>
    </location>
</feature>
<sequence length="2064" mass="228577">MADTWVEVRTSEKKYYWNATKDDVLWEPPPNVRVIWAAEKLPGTSKTYYWNKETNESVWTLPSQSRNQALGPCVLRPALGQAHVLLALAAHVGLRLDRVVLDLVGPVGPVALAVLAGLVGAANLVLVCLVVLVGMAPCRRNQLGRPSDKAPARRQNTEYRPRLEALGRGLRAGQTSVMGRSWTGWKIMRQSSQQGKGSWAPWRSLVVQRNHRLKVLVGGLPRTMTIGGVNVVQGMSLRKRGFLHEVQAVRGVAKAGKLVWEMLPQDVDLSKLAVLEVEASVNAASIFPADFCIAGADPEGLPAAAHVTPGYLVAAFADTPYDASDALWTLSRCWWSLIKATTSLVTLVFITALGGSGEAADAGEENSYLELHRQCLMQSPAPLIFAAQRVAGGSRRPRLLGGWNVSKSQRDKATEWLNPREWGWNGGGGEGGWNHQGAPRGRRKRDGYDGYEQAWPEEDWSQWDGETEDNLLESVQEFLSTGPKEVQELASMFAGRFNAVVRADPRSGYSHERKNDGSFKKWLLGAGFEASALFDRNKCLISLPYSKRTTRGTRGGRKNRGGDRGGAEHIDAEQDYFDAPQGMYSREGPGRRGPGPPPKWCLFNEVFCKQRLMLARGRDGWHPFTAWRSLWIPGCSKSLPQVALRNRGDRRICARPSLLPRSVEGQEAKPQGAMAKKPSELEVMKEVDVATISQRLSKPSLANGWTLVGDLGITTTVAPMLSIVFARALEPDWYRQLPDSDVDFIFPELFHGLLYGLCWLLGGLALGAFETKAVNPKNLLETIQRTAWAAVATVWLACSAWLVLRANGWLPDSYAALGYVTSAAILPTFRDFFIDLQFEVWCLIAWRLTRAVAVEGSGLYAEGDEEEADVEELDELEESAPVSRRLLLGDMVVSGIIVPALIIVVLAQTDVYTPQWTLLWDTTDTGSSKAILSHGAVLTTCWVTAALATGAYGIDSVRRTDLAKFLKSIWKTTAATAFLLALCAVLPLLLSGSSGSNMTDFDAARRFQKTFFDLLCDVELSAVCLTTWRLYYGATDATDRFVFSSQRWLMEANIPPLALSPVGWYRPRPLEPPDAVEAAARLHFAGLQTVLLRHGLNLEQYTADPCAPHGMVLTELFSLADGSNKRDSVILGFVYAFLTLPWDRQSVPGYLDYVSLIRMLDDADVTVRALVSVSLRVADLLPSCRQRLQMLFADMVEARWPKARAVLLALQRATSPGDTSWPGAEKKDYILKTLDPILEEMVSDVLAEMPNVPMDFMIQWLIKRTGRAADATERVSVFQKNHNLKQELRYLQGSLEEASTAAAAPAEEEEEEEDDDDDCDEIPESFRKSEESMGKTRTSVSAEAYGTWNQKKAFTPPDHPKTDEQKQRLKQTLSKSFMFSSLEDKDMTTILGAMKECKFAAGQKVINEGDNGDFLFVIEKGQLECIKASNGEDKVVKTVNEGDVFGELALLYNCPRAASVVAKDECICWELDRESFNYIVKDAAVARRNKYDEFLQSVTLLASLEAYERSQIADALKPEKFQKGDCIVKQDDPGDKFYIVEEGTLYALKDIDGSSKRVMDYKVGDYFGELALLKNQPRAASVIVESENAKVLSMSRLSFNKMLGPLAELLSSKADLIRSVLNLVKVHHAGWLSSDKTALERTLLWTLRWISMTMQDDNLLQLLLEVSTLLARTLKAESGHLDANLHWVITSCGMIRQLDSLRNELAVPASLEPNKDSLAHLLSPKESEQILYVMKAKPEHEERMLGWFLKRHIEGRGQGKHYHLAICGSRICDNPAARMGLALSQLAECPIGTRLLLALYASCSSTPWLLNAVGLDTRVTTTKLFACCLANVLKRKQLAPVLLSALHRPLYSGSDALLALTELQASISFMPFLEQELGSLRFLVWLLVNTGGSNLFFLFLMSLLQKQGRYSADLRMNYGLWSIGLCALTQHALDLPDMRTNLLGLVEVPYKWYPLSITVALSVFSGSVQWETLSAVSFAYLWRALSLDRVFLPSRETAQKLEAKVRVPVAGLASLLGGRWVPAAPPGWRRGIEVPRSGAPSASRDTGRNDAFQLFGGQGHRLQD</sequence>
<feature type="domain" description="Cyclic nucleotide-binding" evidence="8">
    <location>
        <begin position="1500"/>
        <end position="1609"/>
    </location>
</feature>
<evidence type="ECO:0000256" key="1">
    <source>
        <dbReference type="ARBA" id="ARBA00020355"/>
    </source>
</evidence>
<evidence type="ECO:0000256" key="4">
    <source>
        <dbReference type="ARBA" id="ARBA00022741"/>
    </source>
</evidence>
<dbReference type="GO" id="GO:0016301">
    <property type="term" value="F:kinase activity"/>
    <property type="evidence" value="ECO:0007669"/>
    <property type="project" value="UniProtKB-KW"/>
</dbReference>
<dbReference type="InterPro" id="IPR001202">
    <property type="entry name" value="WW_dom"/>
</dbReference>
<dbReference type="PRINTS" id="PR00103">
    <property type="entry name" value="CAMPKINASE"/>
</dbReference>
<dbReference type="PROSITE" id="PS00889">
    <property type="entry name" value="CNMP_BINDING_2"/>
    <property type="match status" value="2"/>
</dbReference>
<feature type="domain" description="Cyclic nucleotide-binding" evidence="8">
    <location>
        <begin position="1378"/>
        <end position="1497"/>
    </location>
</feature>
<feature type="compositionally biased region" description="Basic and acidic residues" evidence="5">
    <location>
        <begin position="1358"/>
        <end position="1367"/>
    </location>
</feature>
<gene>
    <name evidence="9" type="primary">mcb</name>
    <name evidence="9" type="ORF">AK812_SmicGene2303</name>
</gene>
<feature type="transmembrane region" description="Helical" evidence="6">
    <location>
        <begin position="749"/>
        <end position="766"/>
    </location>
</feature>
<dbReference type="GO" id="GO:0005829">
    <property type="term" value="C:cytosol"/>
    <property type="evidence" value="ECO:0007669"/>
    <property type="project" value="TreeGrafter"/>
</dbReference>
<evidence type="ECO:0000313" key="9">
    <source>
        <dbReference type="EMBL" id="OLQ13706.1"/>
    </source>
</evidence>
<dbReference type="CDD" id="cd22964">
    <property type="entry name" value="DD_CrRSP_unchar"/>
    <property type="match status" value="1"/>
</dbReference>
<feature type="transmembrane region" description="Helical" evidence="6">
    <location>
        <begin position="705"/>
        <end position="729"/>
    </location>
</feature>
<dbReference type="SMART" id="SM00100">
    <property type="entry name" value="cNMP"/>
    <property type="match status" value="2"/>
</dbReference>
<dbReference type="Proteomes" id="UP000186817">
    <property type="component" value="Unassembled WGS sequence"/>
</dbReference>
<dbReference type="Pfam" id="PF00027">
    <property type="entry name" value="cNMP_binding"/>
    <property type="match status" value="2"/>
</dbReference>
<evidence type="ECO:0000256" key="3">
    <source>
        <dbReference type="ARBA" id="ARBA00022737"/>
    </source>
</evidence>
<dbReference type="PROSITE" id="PS50042">
    <property type="entry name" value="CNMP_BINDING_3"/>
    <property type="match status" value="2"/>
</dbReference>
<dbReference type="Gene3D" id="2.60.120.10">
    <property type="entry name" value="Jelly Rolls"/>
    <property type="match status" value="2"/>
</dbReference>
<dbReference type="InterPro" id="IPR018488">
    <property type="entry name" value="cNMP-bd_CS"/>
</dbReference>
<dbReference type="SUPFAM" id="SSF51206">
    <property type="entry name" value="cAMP-binding domain-like"/>
    <property type="match status" value="2"/>
</dbReference>
<dbReference type="InterPro" id="IPR018490">
    <property type="entry name" value="cNMP-bd_dom_sf"/>
</dbReference>
<dbReference type="InterPro" id="IPR000595">
    <property type="entry name" value="cNMP-bd_dom"/>
</dbReference>
<proteinExistence type="predicted"/>
<dbReference type="GO" id="GO:0005952">
    <property type="term" value="C:cAMP-dependent protein kinase complex"/>
    <property type="evidence" value="ECO:0007669"/>
    <property type="project" value="InterPro"/>
</dbReference>
<keyword evidence="10" id="KW-1185">Reference proteome</keyword>
<dbReference type="FunFam" id="2.60.120.10:FF:000039">
    <property type="entry name" value="cAMP-dependent protein kinase regulatory subunit"/>
    <property type="match status" value="1"/>
</dbReference>
<dbReference type="EMBL" id="LSRX01000025">
    <property type="protein sequence ID" value="OLQ13706.1"/>
    <property type="molecule type" value="Genomic_DNA"/>
</dbReference>
<dbReference type="GO" id="GO:0033554">
    <property type="term" value="P:cellular response to stress"/>
    <property type="evidence" value="ECO:0007669"/>
    <property type="project" value="UniProtKB-ARBA"/>
</dbReference>
<dbReference type="PROSITE" id="PS50020">
    <property type="entry name" value="WW_DOMAIN_2"/>
    <property type="match status" value="2"/>
</dbReference>
<keyword evidence="2" id="KW-0597">Phosphoprotein</keyword>
<feature type="transmembrane region" description="Helical" evidence="6">
    <location>
        <begin position="927"/>
        <end position="948"/>
    </location>
</feature>
<feature type="region of interest" description="Disordered" evidence="5">
    <location>
        <begin position="550"/>
        <end position="572"/>
    </location>
</feature>
<dbReference type="OrthoDB" id="441296at2759"/>
<evidence type="ECO:0000259" key="8">
    <source>
        <dbReference type="PROSITE" id="PS50042"/>
    </source>
</evidence>
<feature type="domain" description="WW" evidence="7">
    <location>
        <begin position="36"/>
        <end position="64"/>
    </location>
</feature>
<feature type="compositionally biased region" description="Acidic residues" evidence="5">
    <location>
        <begin position="1306"/>
        <end position="1323"/>
    </location>
</feature>
<feature type="transmembrane region" description="Helical" evidence="6">
    <location>
        <begin position="787"/>
        <end position="804"/>
    </location>
</feature>
<dbReference type="GO" id="GO:0004862">
    <property type="term" value="F:cAMP-dependent protein kinase inhibitor activity"/>
    <property type="evidence" value="ECO:0007669"/>
    <property type="project" value="TreeGrafter"/>
</dbReference>
<feature type="compositionally biased region" description="Basic and acidic residues" evidence="5">
    <location>
        <begin position="560"/>
        <end position="572"/>
    </location>
</feature>
<keyword evidence="6" id="KW-1133">Transmembrane helix</keyword>
<feature type="compositionally biased region" description="Polar residues" evidence="5">
    <location>
        <begin position="1335"/>
        <end position="1352"/>
    </location>
</feature>
<dbReference type="PROSITE" id="PS00888">
    <property type="entry name" value="CNMP_BINDING_1"/>
    <property type="match status" value="1"/>
</dbReference>
<feature type="transmembrane region" description="Helical" evidence="6">
    <location>
        <begin position="969"/>
        <end position="990"/>
    </location>
</feature>
<evidence type="ECO:0000256" key="2">
    <source>
        <dbReference type="ARBA" id="ARBA00022553"/>
    </source>
</evidence>
<dbReference type="PANTHER" id="PTHR11635">
    <property type="entry name" value="CAMP-DEPENDENT PROTEIN KINASE REGULATORY CHAIN"/>
    <property type="match status" value="1"/>
</dbReference>
<name>A0A1Q9F1Y8_SYMMI</name>
<dbReference type="InterPro" id="IPR014710">
    <property type="entry name" value="RmlC-like_jellyroll"/>
</dbReference>
<feature type="transmembrane region" description="Helical" evidence="6">
    <location>
        <begin position="110"/>
        <end position="135"/>
    </location>
</feature>
<keyword evidence="6" id="KW-0472">Membrane</keyword>
<dbReference type="PANTHER" id="PTHR11635:SF152">
    <property type="entry name" value="CAMP-DEPENDENT PROTEIN KINASE TYPE I REGULATORY SUBUNIT-RELATED"/>
    <property type="match status" value="1"/>
</dbReference>
<keyword evidence="9" id="KW-0418">Kinase</keyword>
<keyword evidence="4" id="KW-0547">Nucleotide-binding</keyword>
<evidence type="ECO:0000256" key="6">
    <source>
        <dbReference type="SAM" id="Phobius"/>
    </source>
</evidence>